<gene>
    <name evidence="2" type="ORF">UFOPK3268_00979</name>
</gene>
<feature type="transmembrane region" description="Helical" evidence="1">
    <location>
        <begin position="224"/>
        <end position="243"/>
    </location>
</feature>
<feature type="transmembrane region" description="Helical" evidence="1">
    <location>
        <begin position="162"/>
        <end position="186"/>
    </location>
</feature>
<accession>A0A6J7BZN3</accession>
<feature type="transmembrane region" description="Helical" evidence="1">
    <location>
        <begin position="192"/>
        <end position="212"/>
    </location>
</feature>
<feature type="transmembrane region" description="Helical" evidence="1">
    <location>
        <begin position="255"/>
        <end position="276"/>
    </location>
</feature>
<protein>
    <submittedName>
        <fullName evidence="2">Unannotated protein</fullName>
    </submittedName>
</protein>
<keyword evidence="1" id="KW-0472">Membrane</keyword>
<proteinExistence type="predicted"/>
<feature type="transmembrane region" description="Helical" evidence="1">
    <location>
        <begin position="19"/>
        <end position="39"/>
    </location>
</feature>
<sequence length="284" mass="28981">MATAVVVSDADRTTIHASFFALTCGALGMLGVGVGTFISPGSGSWLGWALHVAGWILVSVAIVAHIEHLSNRLGRVAVVCGILAAVAQGLADLPFAINSDWVSDSGWLAYYNAMWAVAWLLAAASIALAAVRKEKRMEAHLASGRPGMYAAEDFATTVHASFLSLVTGAIGFLLAGIASLILATGVGPASRLAWILVTIGSGLLAVAIASHIQHLSHSMGRPAVVVGIVALILGALNFLPAVFDPTGAGAFAAQLSWLLWAVASTAGGISIGLVAIRRRGQAGS</sequence>
<name>A0A6J7BZN3_9ZZZZ</name>
<reference evidence="2" key="1">
    <citation type="submission" date="2020-05" db="EMBL/GenBank/DDBJ databases">
        <authorList>
            <person name="Chiriac C."/>
            <person name="Salcher M."/>
            <person name="Ghai R."/>
            <person name="Kavagutti S V."/>
        </authorList>
    </citation>
    <scope>NUCLEOTIDE SEQUENCE</scope>
</reference>
<evidence type="ECO:0000256" key="1">
    <source>
        <dbReference type="SAM" id="Phobius"/>
    </source>
</evidence>
<evidence type="ECO:0000313" key="2">
    <source>
        <dbReference type="EMBL" id="CAB4850321.1"/>
    </source>
</evidence>
<keyword evidence="1" id="KW-0812">Transmembrane</keyword>
<dbReference type="AlphaFoldDB" id="A0A6J7BZN3"/>
<feature type="transmembrane region" description="Helical" evidence="1">
    <location>
        <begin position="109"/>
        <end position="131"/>
    </location>
</feature>
<keyword evidence="1" id="KW-1133">Transmembrane helix</keyword>
<feature type="transmembrane region" description="Helical" evidence="1">
    <location>
        <begin position="45"/>
        <end position="64"/>
    </location>
</feature>
<dbReference type="EMBL" id="CAFBIZ010000119">
    <property type="protein sequence ID" value="CAB4850321.1"/>
    <property type="molecule type" value="Genomic_DNA"/>
</dbReference>
<organism evidence="2">
    <name type="scientific">freshwater metagenome</name>
    <dbReference type="NCBI Taxonomy" id="449393"/>
    <lineage>
        <taxon>unclassified sequences</taxon>
        <taxon>metagenomes</taxon>
        <taxon>ecological metagenomes</taxon>
    </lineage>
</organism>
<feature type="transmembrane region" description="Helical" evidence="1">
    <location>
        <begin position="76"/>
        <end position="97"/>
    </location>
</feature>